<dbReference type="GO" id="GO:0032934">
    <property type="term" value="F:sterol binding"/>
    <property type="evidence" value="ECO:0007669"/>
    <property type="project" value="InterPro"/>
</dbReference>
<reference evidence="10" key="1">
    <citation type="submission" date="2013-01" db="EMBL/GenBank/DDBJ databases">
        <title>Draft Genome Sequence of a Mulberry Tree, Morus notabilis C.K. Schneid.</title>
        <authorList>
            <person name="He N."/>
            <person name="Zhao S."/>
        </authorList>
    </citation>
    <scope>NUCLEOTIDE SEQUENCE</scope>
</reference>
<dbReference type="KEGG" id="mnt:21399934"/>
<evidence type="ECO:0000256" key="4">
    <source>
        <dbReference type="ARBA" id="ARBA00022448"/>
    </source>
</evidence>
<evidence type="ECO:0000256" key="7">
    <source>
        <dbReference type="SAM" id="SignalP"/>
    </source>
</evidence>
<comment type="subunit">
    <text evidence="3">Monomer.</text>
</comment>
<evidence type="ECO:0000256" key="6">
    <source>
        <dbReference type="ARBA" id="ARBA00023055"/>
    </source>
</evidence>
<dbReference type="SMART" id="SM00737">
    <property type="entry name" value="ML"/>
    <property type="match status" value="1"/>
</dbReference>
<evidence type="ECO:0000313" key="10">
    <source>
        <dbReference type="Proteomes" id="UP000030645"/>
    </source>
</evidence>
<dbReference type="eggNOG" id="KOG4680">
    <property type="taxonomic scope" value="Eukaryota"/>
</dbReference>
<feature type="domain" description="MD-2-related lipid-recognition" evidence="8">
    <location>
        <begin position="26"/>
        <end position="140"/>
    </location>
</feature>
<dbReference type="OrthoDB" id="6409159at2759"/>
<evidence type="ECO:0000256" key="1">
    <source>
        <dbReference type="ARBA" id="ARBA00002053"/>
    </source>
</evidence>
<keyword evidence="4" id="KW-0813">Transport</keyword>
<proteinExistence type="inferred from homology"/>
<dbReference type="InterPro" id="IPR039670">
    <property type="entry name" value="NPC2-like"/>
</dbReference>
<evidence type="ECO:0000256" key="2">
    <source>
        <dbReference type="ARBA" id="ARBA00006370"/>
    </source>
</evidence>
<dbReference type="InterPro" id="IPR003172">
    <property type="entry name" value="ML_dom"/>
</dbReference>
<dbReference type="InterPro" id="IPR014756">
    <property type="entry name" value="Ig_E-set"/>
</dbReference>
<keyword evidence="6" id="KW-0445">Lipid transport</keyword>
<name>W9S3M5_9ROSA</name>
<evidence type="ECO:0000259" key="8">
    <source>
        <dbReference type="SMART" id="SM00737"/>
    </source>
</evidence>
<dbReference type="Proteomes" id="UP000030645">
    <property type="component" value="Unassembled WGS sequence"/>
</dbReference>
<evidence type="ECO:0000256" key="3">
    <source>
        <dbReference type="ARBA" id="ARBA00011245"/>
    </source>
</evidence>
<evidence type="ECO:0000313" key="9">
    <source>
        <dbReference type="EMBL" id="EXC12978.1"/>
    </source>
</evidence>
<dbReference type="Pfam" id="PF02221">
    <property type="entry name" value="E1_DerP2_DerF2"/>
    <property type="match status" value="1"/>
</dbReference>
<gene>
    <name evidence="9" type="ORF">L484_016908</name>
</gene>
<comment type="similarity">
    <text evidence="2">Belongs to the NPC2 family.</text>
</comment>
<dbReference type="GO" id="GO:0015918">
    <property type="term" value="P:sterol transport"/>
    <property type="evidence" value="ECO:0007669"/>
    <property type="project" value="InterPro"/>
</dbReference>
<dbReference type="SUPFAM" id="SSF81296">
    <property type="entry name" value="E set domains"/>
    <property type="match status" value="1"/>
</dbReference>
<evidence type="ECO:0000256" key="5">
    <source>
        <dbReference type="ARBA" id="ARBA00022729"/>
    </source>
</evidence>
<dbReference type="PANTHER" id="PTHR11306">
    <property type="entry name" value="NIEMANN PICK TYPE C2 PROTEIN NPC2-RELATED"/>
    <property type="match status" value="1"/>
</dbReference>
<feature type="chain" id="PRO_5004929136" description="MD-2-related lipid-recognition domain-containing protein" evidence="7">
    <location>
        <begin position="24"/>
        <end position="151"/>
    </location>
</feature>
<dbReference type="PANTHER" id="PTHR11306:SF0">
    <property type="entry name" value="PHOSPHATIDYLGLYCEROL_PHOSPHATIDYLINOSITOL TRANSFER PROTEIN"/>
    <property type="match status" value="1"/>
</dbReference>
<dbReference type="FunFam" id="2.60.40.770:FF:000002">
    <property type="entry name" value="putative phosphatidylglycerol/phosphatidylinositol transfer protein DDB_G0282179"/>
    <property type="match status" value="1"/>
</dbReference>
<dbReference type="Gene3D" id="2.60.40.770">
    <property type="match status" value="1"/>
</dbReference>
<keyword evidence="10" id="KW-1185">Reference proteome</keyword>
<organism evidence="9 10">
    <name type="scientific">Morus notabilis</name>
    <dbReference type="NCBI Taxonomy" id="981085"/>
    <lineage>
        <taxon>Eukaryota</taxon>
        <taxon>Viridiplantae</taxon>
        <taxon>Streptophyta</taxon>
        <taxon>Embryophyta</taxon>
        <taxon>Tracheophyta</taxon>
        <taxon>Spermatophyta</taxon>
        <taxon>Magnoliopsida</taxon>
        <taxon>eudicotyledons</taxon>
        <taxon>Gunneridae</taxon>
        <taxon>Pentapetalae</taxon>
        <taxon>rosids</taxon>
        <taxon>fabids</taxon>
        <taxon>Rosales</taxon>
        <taxon>Moraceae</taxon>
        <taxon>Moreae</taxon>
        <taxon>Morus</taxon>
    </lineage>
</organism>
<feature type="signal peptide" evidence="7">
    <location>
        <begin position="1"/>
        <end position="23"/>
    </location>
</feature>
<accession>W9S3M5</accession>
<keyword evidence="5 7" id="KW-0732">Signal</keyword>
<dbReference type="AlphaFoldDB" id="W9S3M5"/>
<comment type="function">
    <text evidence="1">Catalyzes the intermembrane transfer of phosphatidylglycerol and phosphatidylinositol.</text>
</comment>
<dbReference type="EMBL" id="KE345730">
    <property type="protein sequence ID" value="EXC12978.1"/>
    <property type="molecule type" value="Genomic_DNA"/>
</dbReference>
<sequence>MASMKLIAILLVSLCLIAPLTQATKVTYCTKKAYDVTVKGVEINPDPVVRGKPATFSISATTEAPLSGGKLVIDVSYFGLHVRTEEHKLCEETSCPVSIGDFVISHSQVLPGFTPPGSYKLKMKLTDDGKRELTCISFGFSIGIGSSVADS</sequence>
<protein>
    <recommendedName>
        <fullName evidence="8">MD-2-related lipid-recognition domain-containing protein</fullName>
    </recommendedName>
</protein>